<evidence type="ECO:0000256" key="4">
    <source>
        <dbReference type="SAM" id="MobiDB-lite"/>
    </source>
</evidence>
<evidence type="ECO:0000313" key="7">
    <source>
        <dbReference type="EMBL" id="AKK11913.1"/>
    </source>
</evidence>
<dbReference type="InterPro" id="IPR001638">
    <property type="entry name" value="Solute-binding_3/MltF_N"/>
</dbReference>
<feature type="domain" description="Solute-binding protein family 3/N-terminal" evidence="6">
    <location>
        <begin position="106"/>
        <end position="332"/>
    </location>
</feature>
<comment type="similarity">
    <text evidence="1">Belongs to the bacterial solute-binding protein 3 family.</text>
</comment>
<dbReference type="PANTHER" id="PTHR30085">
    <property type="entry name" value="AMINO ACID ABC TRANSPORTER PERMEASE"/>
    <property type="match status" value="1"/>
</dbReference>
<evidence type="ECO:0000256" key="3">
    <source>
        <dbReference type="ARBA" id="ARBA00022729"/>
    </source>
</evidence>
<evidence type="ECO:0000259" key="6">
    <source>
        <dbReference type="SMART" id="SM00062"/>
    </source>
</evidence>
<organism evidence="7 8">
    <name type="scientific">Corynebacterium uterequi</name>
    <dbReference type="NCBI Taxonomy" id="1072256"/>
    <lineage>
        <taxon>Bacteria</taxon>
        <taxon>Bacillati</taxon>
        <taxon>Actinomycetota</taxon>
        <taxon>Actinomycetes</taxon>
        <taxon>Mycobacteriales</taxon>
        <taxon>Corynebacteriaceae</taxon>
        <taxon>Corynebacterium</taxon>
    </lineage>
</organism>
<dbReference type="GO" id="GO:0030288">
    <property type="term" value="C:outer membrane-bounded periplasmic space"/>
    <property type="evidence" value="ECO:0007669"/>
    <property type="project" value="TreeGrafter"/>
</dbReference>
<dbReference type="PATRIC" id="fig|1072256.5.peg.1916"/>
<reference evidence="8" key="2">
    <citation type="submission" date="2015-05" db="EMBL/GenBank/DDBJ databases">
        <title>Complete genome sequence of Corynebacterium uterequi DSM 45634, isolated from the uterus of a maiden mare.</title>
        <authorList>
            <person name="Ruckert C."/>
            <person name="Albersmeier A."/>
            <person name="Winkler A."/>
            <person name="Tauch A."/>
        </authorList>
    </citation>
    <scope>NUCLEOTIDE SEQUENCE [LARGE SCALE GENOMIC DNA]</scope>
    <source>
        <strain evidence="8">DSM 45634</strain>
    </source>
</reference>
<evidence type="ECO:0000256" key="2">
    <source>
        <dbReference type="ARBA" id="ARBA00022448"/>
    </source>
</evidence>
<keyword evidence="8" id="KW-1185">Reference proteome</keyword>
<evidence type="ECO:0000256" key="5">
    <source>
        <dbReference type="SAM" id="SignalP"/>
    </source>
</evidence>
<dbReference type="STRING" id="1072256.CUTER_09725"/>
<dbReference type="EMBL" id="CP011546">
    <property type="protein sequence ID" value="AKK11913.1"/>
    <property type="molecule type" value="Genomic_DNA"/>
</dbReference>
<dbReference type="PANTHER" id="PTHR30085:SF6">
    <property type="entry name" value="ABC TRANSPORTER GLUTAMINE-BINDING PROTEIN GLNH"/>
    <property type="match status" value="1"/>
</dbReference>
<feature type="chain" id="PRO_5039692141" evidence="5">
    <location>
        <begin position="36"/>
        <end position="360"/>
    </location>
</feature>
<dbReference type="RefSeq" id="WP_047260229.1">
    <property type="nucleotide sequence ID" value="NZ_CP011546.1"/>
</dbReference>
<dbReference type="KEGG" id="cut:CUTER_09725"/>
<dbReference type="SUPFAM" id="SSF53850">
    <property type="entry name" value="Periplasmic binding protein-like II"/>
    <property type="match status" value="1"/>
</dbReference>
<dbReference type="CDD" id="cd13690">
    <property type="entry name" value="PBP2_GluB"/>
    <property type="match status" value="1"/>
</dbReference>
<dbReference type="GO" id="GO:0006865">
    <property type="term" value="P:amino acid transport"/>
    <property type="evidence" value="ECO:0007669"/>
    <property type="project" value="TreeGrafter"/>
</dbReference>
<sequence>MRRPRCPRHPRRPRCIVAGVGAALLFGAAGLVGCAAPALDEDFIASAGGIDASGPSDPGMPLPAGSELIHFSDRAEHRSPDEPVPTIAPDGRPPGELVPRIVERGRLIVGIDQSQNRLSFRNPVSGRLEGFEVALGREIARDIFGDPNAVDFRFIHSDDLAGVLNDGQVDVILRAMTITPERAESVTFSAPYLTATKRLLLPTDSAIRGYQDLTHHRVCVAAGSTSLDVLPALVDEVTVLTVRRWSDCLLALQQGQVDAIFGDDAILSGIADQDLFTEMAGTPATTEHYGAIMPLATTPERQNLVRQVNATLERIRTDGTWEKLYNRWFDDALTYYHPPAPVYAREPATPADPGEEVDTP</sequence>
<feature type="region of interest" description="Disordered" evidence="4">
    <location>
        <begin position="75"/>
        <end position="95"/>
    </location>
</feature>
<proteinExistence type="inferred from homology"/>
<reference evidence="7 8" key="1">
    <citation type="journal article" date="2015" name="Genome Announc.">
        <title>Virulence Factor Genes Detected in the Complete Genome Sequence of Corynebacterium uterequi DSM 45634, Isolated from the Uterus of a Maiden Mare.</title>
        <authorList>
            <person name="Ruckert C."/>
            <person name="Kriete M."/>
            <person name="Jaenicke S."/>
            <person name="Winkler A."/>
            <person name="Tauch A."/>
        </authorList>
    </citation>
    <scope>NUCLEOTIDE SEQUENCE [LARGE SCALE GENOMIC DNA]</scope>
    <source>
        <strain evidence="7 8">DSM 45634</strain>
    </source>
</reference>
<dbReference type="SMART" id="SM00062">
    <property type="entry name" value="PBPb"/>
    <property type="match status" value="1"/>
</dbReference>
<keyword evidence="3 5" id="KW-0732">Signal</keyword>
<name>A0A0G3HIY9_9CORY</name>
<accession>A0A0G3HIY9</accession>
<gene>
    <name evidence="7" type="ORF">CUTER_09725</name>
</gene>
<keyword evidence="2" id="KW-0813">Transport</keyword>
<feature type="signal peptide" evidence="5">
    <location>
        <begin position="1"/>
        <end position="35"/>
    </location>
</feature>
<protein>
    <submittedName>
        <fullName evidence="7">Amino acid ABC transporter substrate-binding protein</fullName>
    </submittedName>
</protein>
<evidence type="ECO:0000256" key="1">
    <source>
        <dbReference type="ARBA" id="ARBA00010333"/>
    </source>
</evidence>
<dbReference type="GO" id="GO:0005576">
    <property type="term" value="C:extracellular region"/>
    <property type="evidence" value="ECO:0007669"/>
    <property type="project" value="TreeGrafter"/>
</dbReference>
<dbReference type="Proteomes" id="UP000035548">
    <property type="component" value="Chromosome"/>
</dbReference>
<dbReference type="Gene3D" id="3.40.190.10">
    <property type="entry name" value="Periplasmic binding protein-like II"/>
    <property type="match status" value="2"/>
</dbReference>
<dbReference type="Pfam" id="PF00497">
    <property type="entry name" value="SBP_bac_3"/>
    <property type="match status" value="1"/>
</dbReference>
<evidence type="ECO:0000313" key="8">
    <source>
        <dbReference type="Proteomes" id="UP000035548"/>
    </source>
</evidence>
<dbReference type="InterPro" id="IPR051455">
    <property type="entry name" value="Bact_solute-bind_prot3"/>
</dbReference>
<dbReference type="PROSITE" id="PS51257">
    <property type="entry name" value="PROKAR_LIPOPROTEIN"/>
    <property type="match status" value="1"/>
</dbReference>
<dbReference type="AlphaFoldDB" id="A0A0G3HIY9"/>